<reference evidence="2" key="2">
    <citation type="submission" date="2020-05" db="UniProtKB">
        <authorList>
            <consortium name="EnsemblMetazoa"/>
        </authorList>
    </citation>
    <scope>IDENTIFICATION</scope>
    <source>
        <strain evidence="2">IAEA</strain>
    </source>
</reference>
<dbReference type="STRING" id="7398.A0A1A9ZI72"/>
<dbReference type="SMART" id="SM00516">
    <property type="entry name" value="SEC14"/>
    <property type="match status" value="1"/>
</dbReference>
<dbReference type="SUPFAM" id="SSF46938">
    <property type="entry name" value="CRAL/TRIO N-terminal domain"/>
    <property type="match status" value="1"/>
</dbReference>
<dbReference type="Pfam" id="PF00650">
    <property type="entry name" value="CRAL_TRIO"/>
    <property type="match status" value="1"/>
</dbReference>
<dbReference type="InterPro" id="IPR036273">
    <property type="entry name" value="CRAL/TRIO_N_dom_sf"/>
</dbReference>
<dbReference type="GO" id="GO:1902936">
    <property type="term" value="F:phosphatidylinositol bisphosphate binding"/>
    <property type="evidence" value="ECO:0007669"/>
    <property type="project" value="TreeGrafter"/>
</dbReference>
<evidence type="ECO:0000313" key="2">
    <source>
        <dbReference type="EnsemblMetazoa" id="GPAI015377-PA"/>
    </source>
</evidence>
<evidence type="ECO:0000313" key="3">
    <source>
        <dbReference type="Proteomes" id="UP000092445"/>
    </source>
</evidence>
<dbReference type="Gene3D" id="3.40.525.10">
    <property type="entry name" value="CRAL-TRIO lipid binding domain"/>
    <property type="match status" value="1"/>
</dbReference>
<reference evidence="3" key="1">
    <citation type="submission" date="2014-03" db="EMBL/GenBank/DDBJ databases">
        <authorList>
            <person name="Aksoy S."/>
            <person name="Warren W."/>
            <person name="Wilson R.K."/>
        </authorList>
    </citation>
    <scope>NUCLEOTIDE SEQUENCE [LARGE SCALE GENOMIC DNA]</scope>
    <source>
        <strain evidence="3">IAEA</strain>
    </source>
</reference>
<dbReference type="PROSITE" id="PS50191">
    <property type="entry name" value="CRAL_TRIO"/>
    <property type="match status" value="1"/>
</dbReference>
<keyword evidence="3" id="KW-1185">Reference proteome</keyword>
<dbReference type="PANTHER" id="PTHR10174">
    <property type="entry name" value="ALPHA-TOCOPHEROL TRANSFER PROTEIN-RELATED"/>
    <property type="match status" value="1"/>
</dbReference>
<dbReference type="InterPro" id="IPR001251">
    <property type="entry name" value="CRAL-TRIO_dom"/>
</dbReference>
<dbReference type="AlphaFoldDB" id="A0A1A9ZI72"/>
<dbReference type="Gene3D" id="1.20.5.1200">
    <property type="entry name" value="Alpha-tocopherol transfer"/>
    <property type="match status" value="1"/>
</dbReference>
<dbReference type="PRINTS" id="PR00180">
    <property type="entry name" value="CRETINALDHBP"/>
</dbReference>
<organism evidence="2 3">
    <name type="scientific">Glossina pallidipes</name>
    <name type="common">Tsetse fly</name>
    <dbReference type="NCBI Taxonomy" id="7398"/>
    <lineage>
        <taxon>Eukaryota</taxon>
        <taxon>Metazoa</taxon>
        <taxon>Ecdysozoa</taxon>
        <taxon>Arthropoda</taxon>
        <taxon>Hexapoda</taxon>
        <taxon>Insecta</taxon>
        <taxon>Pterygota</taxon>
        <taxon>Neoptera</taxon>
        <taxon>Endopterygota</taxon>
        <taxon>Diptera</taxon>
        <taxon>Brachycera</taxon>
        <taxon>Muscomorpha</taxon>
        <taxon>Hippoboscoidea</taxon>
        <taxon>Glossinidae</taxon>
        <taxon>Glossina</taxon>
    </lineage>
</organism>
<sequence>MQAVCAGSSSDSSHTHIHGAIEYWLSNSFHKSTCGKCHASMFNDFGQIAVEIQRRILVGCVLNMLQIRLLNDDLQRKAREELNEVPARMHEDLQALKIWIEEQPHLCANTDDQFLICFLRGCKYSLEKAKKKIDSYYSFKTKFPEFCNVTNVDSARLREILRSGAFLYLPTPLHNNGPRIVLVRLSSAEMFSLEEVLAVNHLLQDIAMLEDDNAVINGLVMIADHKEISLSHILQTTPTYSKKWITYNHESIPLRLKSIHFLNAPKIFDIVYNTAKPMLPLKQQDRFLNHNSLDSLSQYVPLKYLPKDYGGENGSIKEIIAEWDKKLDEYRDYFSKSIQWGTDEKLRFDETKPYNDTFGSEGSFRKLEFD</sequence>
<dbReference type="InterPro" id="IPR036865">
    <property type="entry name" value="CRAL-TRIO_dom_sf"/>
</dbReference>
<dbReference type="EnsemblMetazoa" id="GPAI015377-RA">
    <property type="protein sequence ID" value="GPAI015377-PA"/>
    <property type="gene ID" value="GPAI015377"/>
</dbReference>
<name>A0A1A9ZI72_GLOPL</name>
<dbReference type="InterPro" id="IPR011074">
    <property type="entry name" value="CRAL/TRIO_N_dom"/>
</dbReference>
<dbReference type="SMART" id="SM01100">
    <property type="entry name" value="CRAL_TRIO_N"/>
    <property type="match status" value="1"/>
</dbReference>
<protein>
    <submittedName>
        <fullName evidence="2">CRAL-TRIO domain-containing protein</fullName>
    </submittedName>
</protein>
<dbReference type="Proteomes" id="UP000092445">
    <property type="component" value="Unassembled WGS sequence"/>
</dbReference>
<proteinExistence type="predicted"/>
<feature type="domain" description="CRAL-TRIO" evidence="1">
    <location>
        <begin position="154"/>
        <end position="317"/>
    </location>
</feature>
<dbReference type="VEuPathDB" id="VectorBase:GPAI015377"/>
<dbReference type="CDD" id="cd00170">
    <property type="entry name" value="SEC14"/>
    <property type="match status" value="1"/>
</dbReference>
<dbReference type="PANTHER" id="PTHR10174:SF216">
    <property type="entry name" value="CRAL-TRIO DOMAIN-CONTAINING PROTEIN-RELATED"/>
    <property type="match status" value="1"/>
</dbReference>
<dbReference type="Gene3D" id="1.10.8.20">
    <property type="entry name" value="N-terminal domain of phosphatidylinositol transfer protein sec14p"/>
    <property type="match status" value="1"/>
</dbReference>
<evidence type="ECO:0000259" key="1">
    <source>
        <dbReference type="PROSITE" id="PS50191"/>
    </source>
</evidence>
<dbReference type="GO" id="GO:0016020">
    <property type="term" value="C:membrane"/>
    <property type="evidence" value="ECO:0007669"/>
    <property type="project" value="TreeGrafter"/>
</dbReference>
<dbReference type="SUPFAM" id="SSF52087">
    <property type="entry name" value="CRAL/TRIO domain"/>
    <property type="match status" value="1"/>
</dbReference>
<accession>A0A1A9ZI72</accession>